<feature type="transmembrane region" description="Helical" evidence="1">
    <location>
        <begin position="6"/>
        <end position="25"/>
    </location>
</feature>
<name>A0AAX4L1A3_9CREN</name>
<keyword evidence="1" id="KW-1133">Transmembrane helix</keyword>
<keyword evidence="1" id="KW-0812">Transmembrane</keyword>
<feature type="transmembrane region" description="Helical" evidence="1">
    <location>
        <begin position="63"/>
        <end position="81"/>
    </location>
</feature>
<evidence type="ECO:0000256" key="1">
    <source>
        <dbReference type="SAM" id="Phobius"/>
    </source>
</evidence>
<reference evidence="2 3" key="1">
    <citation type="submission" date="2024-02" db="EMBL/GenBank/DDBJ databases">
        <title>STSV induces naive adaptation in Sulfolobus.</title>
        <authorList>
            <person name="Xiang X."/>
            <person name="Song M."/>
        </authorList>
    </citation>
    <scope>NUCLEOTIDE SEQUENCE [LARGE SCALE GENOMIC DNA]</scope>
    <source>
        <strain evidence="2 3">RT2</strain>
    </source>
</reference>
<feature type="transmembrane region" description="Helical" evidence="1">
    <location>
        <begin position="93"/>
        <end position="113"/>
    </location>
</feature>
<feature type="transmembrane region" description="Helical" evidence="1">
    <location>
        <begin position="32"/>
        <end position="57"/>
    </location>
</feature>
<accession>A0AAX4L1A3</accession>
<gene>
    <name evidence="2" type="ORF">V6M85_02275</name>
</gene>
<evidence type="ECO:0000313" key="3">
    <source>
        <dbReference type="Proteomes" id="UP001432202"/>
    </source>
</evidence>
<dbReference type="RefSeq" id="WP_338602469.1">
    <property type="nucleotide sequence ID" value="NZ_CP146016.1"/>
</dbReference>
<sequence length="589" mass="67532">MNTIDSYALIVSMGVLVGILSNKLIRGSALKSYYTIIVGSLNIIIAILILESVIYIYLSFYDILIHIILFSIPMFISFYVLNYLQLLRDINISAFILTLIIIVSLTTSSFYVYKDAPDAPTGIINPAPSTSPLLQDYTQILVNPKEYHQLQPHVILPQNLENYTYQTYKLLGTFINQLREIKNLSDYIYLSLHNGDVNESKEYYSKLMLQFNNFTNIYNNITYYARLLSSYSEEIYLQKFLHILKENYTNAENIVQKNYILISLIDKLPRSSHIPVEIKITTPTVLFNTTTIINGTLLSPYNITVNGTIFISYLNFSEVVNVTNGTFSFPLNLQTYLQFFNLTILYEGNSVFLPNITKLSMHSNVVFTKIYANIFPSSPLVGTNLTIIGNVTGYNRTLIISLLNYTKTYIVSENFSIQFPLPYNISNNTYVLTLKVLPKGYLSPVTKNITFVPKLYHENLTVNINNKWIIPLPLKISGKLYYNNTPLNGTEVFIFIGNSRYEAITHNGYFSIEVKPKLSILYGKQVIYIESDPQYTFYREVIEANITVYNALVPILLIALGLILLRILKRHKKNTRKREFKLKELAIKG</sequence>
<feature type="transmembrane region" description="Helical" evidence="1">
    <location>
        <begin position="548"/>
        <end position="568"/>
    </location>
</feature>
<dbReference type="AlphaFoldDB" id="A0AAX4L1A3"/>
<keyword evidence="3" id="KW-1185">Reference proteome</keyword>
<organism evidence="2 3">
    <name type="scientific">Sulfolobus tengchongensis</name>
    <dbReference type="NCBI Taxonomy" id="207809"/>
    <lineage>
        <taxon>Archaea</taxon>
        <taxon>Thermoproteota</taxon>
        <taxon>Thermoprotei</taxon>
        <taxon>Sulfolobales</taxon>
        <taxon>Sulfolobaceae</taxon>
        <taxon>Sulfolobus</taxon>
    </lineage>
</organism>
<evidence type="ECO:0000313" key="2">
    <source>
        <dbReference type="EMBL" id="WWQ60929.1"/>
    </source>
</evidence>
<dbReference type="Proteomes" id="UP001432202">
    <property type="component" value="Chromosome"/>
</dbReference>
<proteinExistence type="predicted"/>
<protein>
    <submittedName>
        <fullName evidence="2">Uncharacterized protein</fullName>
    </submittedName>
</protein>
<keyword evidence="1" id="KW-0472">Membrane</keyword>
<dbReference type="EMBL" id="CP146016">
    <property type="protein sequence ID" value="WWQ60929.1"/>
    <property type="molecule type" value="Genomic_DNA"/>
</dbReference>
<dbReference type="GeneID" id="89335557"/>